<evidence type="ECO:0000256" key="11">
    <source>
        <dbReference type="ARBA" id="ARBA00047527"/>
    </source>
</evidence>
<dbReference type="PANTHER" id="PTHR43783">
    <property type="entry name" value="UDP-N-ACETYLGLUCOSAMINE 1-CARBOXYVINYLTRANSFERASE"/>
    <property type="match status" value="1"/>
</dbReference>
<dbReference type="RefSeq" id="WP_213541609.1">
    <property type="nucleotide sequence ID" value="NZ_AP023418.1"/>
</dbReference>
<keyword evidence="3 12" id="KW-0963">Cytoplasm</keyword>
<dbReference type="InterPro" id="IPR013792">
    <property type="entry name" value="RNA3'P_cycl/enolpyr_Trfase_a/b"/>
</dbReference>
<dbReference type="GO" id="GO:0051301">
    <property type="term" value="P:cell division"/>
    <property type="evidence" value="ECO:0007669"/>
    <property type="project" value="UniProtKB-KW"/>
</dbReference>
<dbReference type="InterPro" id="IPR036968">
    <property type="entry name" value="Enolpyruvate_Tfrase_sf"/>
</dbReference>
<feature type="binding site" evidence="12">
    <location>
        <begin position="22"/>
        <end position="23"/>
    </location>
    <ligand>
        <name>phosphoenolpyruvate</name>
        <dbReference type="ChEBI" id="CHEBI:58702"/>
    </ligand>
</feature>
<keyword evidence="5 12" id="KW-0808">Transferase</keyword>
<accession>A0A810PYT7</accession>
<evidence type="ECO:0000256" key="10">
    <source>
        <dbReference type="ARBA" id="ARBA00038367"/>
    </source>
</evidence>
<reference evidence="14" key="1">
    <citation type="submission" date="2020-09" db="EMBL/GenBank/DDBJ databases">
        <title>New species isolated from human feces.</title>
        <authorList>
            <person name="Kitahara M."/>
            <person name="Shigeno Y."/>
            <person name="Shime M."/>
            <person name="Matsumoto Y."/>
            <person name="Nakamura S."/>
            <person name="Motooka D."/>
            <person name="Fukuoka S."/>
            <person name="Nishikawa H."/>
            <person name="Benno Y."/>
        </authorList>
    </citation>
    <scope>NUCLEOTIDE SEQUENCE</scope>
    <source>
        <strain evidence="14">MM50</strain>
    </source>
</reference>
<dbReference type="GO" id="GO:0008360">
    <property type="term" value="P:regulation of cell shape"/>
    <property type="evidence" value="ECO:0007669"/>
    <property type="project" value="UniProtKB-KW"/>
</dbReference>
<feature type="modified residue" description="2-(S-cysteinyl)pyruvic acid O-phosphothioketal" evidence="12">
    <location>
        <position position="116"/>
    </location>
</feature>
<comment type="function">
    <text evidence="12">Cell wall formation. Adds enolpyruvyl to UDP-N-acetylglucosamine.</text>
</comment>
<evidence type="ECO:0000256" key="4">
    <source>
        <dbReference type="ARBA" id="ARBA00022618"/>
    </source>
</evidence>
<feature type="binding site" evidence="12">
    <location>
        <position position="327"/>
    </location>
    <ligand>
        <name>UDP-N-acetyl-alpha-D-glucosamine</name>
        <dbReference type="ChEBI" id="CHEBI:57705"/>
    </ligand>
</feature>
<dbReference type="GO" id="GO:0005737">
    <property type="term" value="C:cytoplasm"/>
    <property type="evidence" value="ECO:0007669"/>
    <property type="project" value="UniProtKB-SubCell"/>
</dbReference>
<dbReference type="PANTHER" id="PTHR43783:SF1">
    <property type="entry name" value="UDP-N-ACETYLGLUCOSAMINE 1-CARBOXYVINYLTRANSFERASE"/>
    <property type="match status" value="1"/>
</dbReference>
<keyword evidence="7 12" id="KW-0573">Peptidoglycan synthesis</keyword>
<dbReference type="CDD" id="cd01555">
    <property type="entry name" value="UdpNAET"/>
    <property type="match status" value="1"/>
</dbReference>
<dbReference type="NCBIfam" id="NF006873">
    <property type="entry name" value="PRK09369.1"/>
    <property type="match status" value="1"/>
</dbReference>
<evidence type="ECO:0000256" key="12">
    <source>
        <dbReference type="HAMAP-Rule" id="MF_00111"/>
    </source>
</evidence>
<evidence type="ECO:0000256" key="8">
    <source>
        <dbReference type="ARBA" id="ARBA00023306"/>
    </source>
</evidence>
<evidence type="ECO:0000256" key="2">
    <source>
        <dbReference type="ARBA" id="ARBA00004752"/>
    </source>
</evidence>
<name>A0A810PYT7_9FIRM</name>
<keyword evidence="15" id="KW-1185">Reference proteome</keyword>
<evidence type="ECO:0000259" key="13">
    <source>
        <dbReference type="Pfam" id="PF00275"/>
    </source>
</evidence>
<evidence type="ECO:0000256" key="7">
    <source>
        <dbReference type="ARBA" id="ARBA00022984"/>
    </source>
</evidence>
<evidence type="ECO:0000256" key="3">
    <source>
        <dbReference type="ARBA" id="ARBA00022490"/>
    </source>
</evidence>
<dbReference type="EC" id="2.5.1.7" evidence="12"/>
<dbReference type="Proteomes" id="UP000681035">
    <property type="component" value="Chromosome"/>
</dbReference>
<dbReference type="InterPro" id="IPR001986">
    <property type="entry name" value="Enolpyruvate_Tfrase_dom"/>
</dbReference>
<dbReference type="SUPFAM" id="SSF55205">
    <property type="entry name" value="EPT/RTPC-like"/>
    <property type="match status" value="1"/>
</dbReference>
<keyword evidence="8 12" id="KW-0131">Cell cycle</keyword>
<feature type="active site" description="Proton donor" evidence="12">
    <location>
        <position position="116"/>
    </location>
</feature>
<evidence type="ECO:0000256" key="1">
    <source>
        <dbReference type="ARBA" id="ARBA00004496"/>
    </source>
</evidence>
<dbReference type="NCBIfam" id="TIGR01072">
    <property type="entry name" value="murA"/>
    <property type="match status" value="1"/>
</dbReference>
<evidence type="ECO:0000256" key="6">
    <source>
        <dbReference type="ARBA" id="ARBA00022960"/>
    </source>
</evidence>
<feature type="domain" description="Enolpyruvate transferase" evidence="13">
    <location>
        <begin position="7"/>
        <end position="404"/>
    </location>
</feature>
<comment type="catalytic activity">
    <reaction evidence="11 12">
        <text>phosphoenolpyruvate + UDP-N-acetyl-alpha-D-glucosamine = UDP-N-acetyl-3-O-(1-carboxyvinyl)-alpha-D-glucosamine + phosphate</text>
        <dbReference type="Rhea" id="RHEA:18681"/>
        <dbReference type="ChEBI" id="CHEBI:43474"/>
        <dbReference type="ChEBI" id="CHEBI:57705"/>
        <dbReference type="ChEBI" id="CHEBI:58702"/>
        <dbReference type="ChEBI" id="CHEBI:68483"/>
        <dbReference type="EC" id="2.5.1.7"/>
    </reaction>
</comment>
<keyword evidence="9 12" id="KW-0961">Cell wall biogenesis/degradation</keyword>
<organism evidence="14 15">
    <name type="scientific">Vescimonas coprocola</name>
    <dbReference type="NCBI Taxonomy" id="2714355"/>
    <lineage>
        <taxon>Bacteria</taxon>
        <taxon>Bacillati</taxon>
        <taxon>Bacillota</taxon>
        <taxon>Clostridia</taxon>
        <taxon>Eubacteriales</taxon>
        <taxon>Oscillospiraceae</taxon>
        <taxon>Vescimonas</taxon>
    </lineage>
</organism>
<dbReference type="Pfam" id="PF00275">
    <property type="entry name" value="EPSP_synthase"/>
    <property type="match status" value="1"/>
</dbReference>
<comment type="subcellular location">
    <subcellularLocation>
        <location evidence="1 12">Cytoplasm</location>
    </subcellularLocation>
</comment>
<feature type="binding site" evidence="12">
    <location>
        <begin position="121"/>
        <end position="125"/>
    </location>
    <ligand>
        <name>UDP-N-acetyl-alpha-D-glucosamine</name>
        <dbReference type="ChEBI" id="CHEBI:57705"/>
    </ligand>
</feature>
<comment type="similarity">
    <text evidence="10 12">Belongs to the EPSP synthase family. MurA subfamily.</text>
</comment>
<comment type="caution">
    <text evidence="12">Lacks conserved residue(s) required for the propagation of feature annotation.</text>
</comment>
<dbReference type="GO" id="GO:0019277">
    <property type="term" value="P:UDP-N-acetylgalactosamine biosynthetic process"/>
    <property type="evidence" value="ECO:0007669"/>
    <property type="project" value="InterPro"/>
</dbReference>
<sequence length="418" mass="44330">MSAIIIRGGRPLSGSLTVQGAKNSVLPILAATLLSGEVCRIRHCPRLRDVETAMEILRHLGCRADWQGRDLLVDAADLTRWDVPDHLMSRMRSSVVFLGAILARCGQAEMTYPGGCELGARPIDLHLAALRSMGAAIQETGGRLACRRERLTGTEIVLSLPSVGATENAMLAACGAEGTTVIANAAREPEIVDLQTFLQKMGAHVQGAGSSTVVVEGGAPLHGCVHTVVADRIVAATYLAAAAGTGGDIRLEGVDYRHLSAVATMLRQAGCRLTCGETSIRLQAPRRLQSAGPIRTAPYPGFPTDAQAVLMASLLRSEGATVFVENIFDSRYRHVPEMVRMGADIRLEGRVAVVCGVDRLHGAAVRAKELRGGASLVLAALQAEGETAVTGVEHIQRGYEDLTGELAQLGADIRQEER</sequence>
<feature type="binding site" evidence="12">
    <location>
        <position position="92"/>
    </location>
    <ligand>
        <name>UDP-N-acetyl-alpha-D-glucosamine</name>
        <dbReference type="ChEBI" id="CHEBI:57705"/>
    </ligand>
</feature>
<dbReference type="GO" id="GO:0009252">
    <property type="term" value="P:peptidoglycan biosynthetic process"/>
    <property type="evidence" value="ECO:0007669"/>
    <property type="project" value="UniProtKB-UniRule"/>
</dbReference>
<dbReference type="GO" id="GO:0008760">
    <property type="term" value="F:UDP-N-acetylglucosamine 1-carboxyvinyltransferase activity"/>
    <property type="evidence" value="ECO:0007669"/>
    <property type="project" value="UniProtKB-UniRule"/>
</dbReference>
<proteinExistence type="inferred from homology"/>
<dbReference type="GO" id="GO:0071555">
    <property type="term" value="P:cell wall organization"/>
    <property type="evidence" value="ECO:0007669"/>
    <property type="project" value="UniProtKB-KW"/>
</dbReference>
<evidence type="ECO:0000256" key="5">
    <source>
        <dbReference type="ARBA" id="ARBA00022679"/>
    </source>
</evidence>
<dbReference type="InterPro" id="IPR050068">
    <property type="entry name" value="MurA_subfamily"/>
</dbReference>
<evidence type="ECO:0000256" key="9">
    <source>
        <dbReference type="ARBA" id="ARBA00023316"/>
    </source>
</evidence>
<dbReference type="Gene3D" id="3.65.10.10">
    <property type="entry name" value="Enolpyruvate transferase domain"/>
    <property type="match status" value="2"/>
</dbReference>
<evidence type="ECO:0000313" key="14">
    <source>
        <dbReference type="EMBL" id="BCK80744.1"/>
    </source>
</evidence>
<gene>
    <name evidence="12 14" type="primary">murA</name>
    <name evidence="14" type="ORF">MM50RIKEN_05070</name>
</gene>
<dbReference type="KEGG" id="vcop:MM50RIKEN_05070"/>
<dbReference type="EMBL" id="AP023418">
    <property type="protein sequence ID" value="BCK80744.1"/>
    <property type="molecule type" value="Genomic_DNA"/>
</dbReference>
<dbReference type="HAMAP" id="MF_00111">
    <property type="entry name" value="MurA"/>
    <property type="match status" value="1"/>
</dbReference>
<comment type="pathway">
    <text evidence="2 12">Cell wall biogenesis; peptidoglycan biosynthesis.</text>
</comment>
<dbReference type="InterPro" id="IPR005750">
    <property type="entry name" value="UDP_GlcNAc_COvinyl_MurA"/>
</dbReference>
<protein>
    <recommendedName>
        <fullName evidence="12">UDP-N-acetylglucosamine 1-carboxyvinyltransferase</fullName>
        <ecNumber evidence="12">2.5.1.7</ecNumber>
    </recommendedName>
    <alternativeName>
        <fullName evidence="12">Enoylpyruvate transferase</fullName>
    </alternativeName>
    <alternativeName>
        <fullName evidence="12">UDP-N-acetylglucosamine enolpyruvyl transferase</fullName>
        <shortName evidence="12">EPT</shortName>
    </alternativeName>
</protein>
<keyword evidence="4 12" id="KW-0132">Cell division</keyword>
<feature type="binding site" evidence="12">
    <location>
        <position position="305"/>
    </location>
    <ligand>
        <name>UDP-N-acetyl-alpha-D-glucosamine</name>
        <dbReference type="ChEBI" id="CHEBI:57705"/>
    </ligand>
</feature>
<evidence type="ECO:0000313" key="15">
    <source>
        <dbReference type="Proteomes" id="UP000681035"/>
    </source>
</evidence>
<keyword evidence="6 12" id="KW-0133">Cell shape</keyword>
<dbReference type="AlphaFoldDB" id="A0A810PYT7"/>
<keyword evidence="12" id="KW-0670">Pyruvate</keyword>
<dbReference type="UniPathway" id="UPA00219"/>